<evidence type="ECO:0000259" key="4">
    <source>
        <dbReference type="Pfam" id="PF00005"/>
    </source>
</evidence>
<dbReference type="GO" id="GO:0005524">
    <property type="term" value="F:ATP binding"/>
    <property type="evidence" value="ECO:0007669"/>
    <property type="project" value="UniProtKB-KW"/>
</dbReference>
<dbReference type="Gene3D" id="3.40.50.300">
    <property type="entry name" value="P-loop containing nucleotide triphosphate hydrolases"/>
    <property type="match status" value="1"/>
</dbReference>
<keyword evidence="6" id="KW-1185">Reference proteome</keyword>
<dbReference type="PANTHER" id="PTHR24223:SF447">
    <property type="entry name" value="MULTIDRUG RESISTANCE-ASSOCIATED PROTEIN 5"/>
    <property type="match status" value="1"/>
</dbReference>
<dbReference type="InterPro" id="IPR003439">
    <property type="entry name" value="ABC_transporter-like_ATP-bd"/>
</dbReference>
<dbReference type="GO" id="GO:0016020">
    <property type="term" value="C:membrane"/>
    <property type="evidence" value="ECO:0007669"/>
    <property type="project" value="TreeGrafter"/>
</dbReference>
<dbReference type="PANTHER" id="PTHR24223">
    <property type="entry name" value="ATP-BINDING CASSETTE SUB-FAMILY C"/>
    <property type="match status" value="1"/>
</dbReference>
<accession>A0A7J7JFJ5</accession>
<comment type="caution">
    <text evidence="5">The sequence shown here is derived from an EMBL/GenBank/DDBJ whole genome shotgun (WGS) entry which is preliminary data.</text>
</comment>
<dbReference type="GO" id="GO:0016887">
    <property type="term" value="F:ATP hydrolysis activity"/>
    <property type="evidence" value="ECO:0007669"/>
    <property type="project" value="InterPro"/>
</dbReference>
<dbReference type="EMBL" id="VXIV02002556">
    <property type="protein sequence ID" value="KAF6024593.1"/>
    <property type="molecule type" value="Genomic_DNA"/>
</dbReference>
<feature type="domain" description="ABC transporter" evidence="4">
    <location>
        <begin position="169"/>
        <end position="208"/>
    </location>
</feature>
<evidence type="ECO:0000256" key="1">
    <source>
        <dbReference type="ARBA" id="ARBA00022741"/>
    </source>
</evidence>
<dbReference type="AlphaFoldDB" id="A0A7J7JFJ5"/>
<dbReference type="InterPro" id="IPR050173">
    <property type="entry name" value="ABC_transporter_C-like"/>
</dbReference>
<dbReference type="InterPro" id="IPR027417">
    <property type="entry name" value="P-loop_NTPase"/>
</dbReference>
<sequence>MTTALRAYLLLYPLLSLYLPGLHLSSNDLAGADLTVTQAYVYISILNSLSFPLGVMPFSLKILAEGIHSCGRMKKILIAEDEKMEMSRIRHRNNLIEIRHGYFGWRILKDTQKTEQEKVDESREDSYGSVELTKRKTNGLSSNATGSENQPLIVDDKGNGCSPDTILTLHNITLSLKKGMLLGLCGSVGSGKTSLMQAILGMLMHSGSSKISQYRKCLVKIALLCSIIL</sequence>
<feature type="transmembrane region" description="Helical" evidence="3">
    <location>
        <begin position="40"/>
        <end position="64"/>
    </location>
</feature>
<gene>
    <name evidence="5" type="ORF">EB796_017095</name>
</gene>
<evidence type="ECO:0000256" key="3">
    <source>
        <dbReference type="SAM" id="Phobius"/>
    </source>
</evidence>
<protein>
    <submittedName>
        <fullName evidence="5">ABCC5</fullName>
    </submittedName>
</protein>
<evidence type="ECO:0000256" key="2">
    <source>
        <dbReference type="ARBA" id="ARBA00022840"/>
    </source>
</evidence>
<evidence type="ECO:0000313" key="6">
    <source>
        <dbReference type="Proteomes" id="UP000593567"/>
    </source>
</evidence>
<evidence type="ECO:0000313" key="5">
    <source>
        <dbReference type="EMBL" id="KAF6024593.1"/>
    </source>
</evidence>
<keyword evidence="3" id="KW-0472">Membrane</keyword>
<keyword evidence="3" id="KW-1133">Transmembrane helix</keyword>
<keyword evidence="2" id="KW-0067">ATP-binding</keyword>
<reference evidence="5" key="1">
    <citation type="submission" date="2020-06" db="EMBL/GenBank/DDBJ databases">
        <title>Draft genome of Bugula neritina, a colonial animal packing powerful symbionts and potential medicines.</title>
        <authorList>
            <person name="Rayko M."/>
        </authorList>
    </citation>
    <scope>NUCLEOTIDE SEQUENCE [LARGE SCALE GENOMIC DNA]</scope>
    <source>
        <strain evidence="5">Kwan_BN1</strain>
    </source>
</reference>
<keyword evidence="1" id="KW-0547">Nucleotide-binding</keyword>
<proteinExistence type="predicted"/>
<dbReference type="SUPFAM" id="SSF52540">
    <property type="entry name" value="P-loop containing nucleoside triphosphate hydrolases"/>
    <property type="match status" value="1"/>
</dbReference>
<keyword evidence="3" id="KW-0812">Transmembrane</keyword>
<dbReference type="Proteomes" id="UP000593567">
    <property type="component" value="Unassembled WGS sequence"/>
</dbReference>
<name>A0A7J7JFJ5_BUGNE</name>
<dbReference type="OrthoDB" id="6500128at2759"/>
<dbReference type="GO" id="GO:0042626">
    <property type="term" value="F:ATPase-coupled transmembrane transporter activity"/>
    <property type="evidence" value="ECO:0007669"/>
    <property type="project" value="TreeGrafter"/>
</dbReference>
<dbReference type="Pfam" id="PF00005">
    <property type="entry name" value="ABC_tran"/>
    <property type="match status" value="1"/>
</dbReference>
<organism evidence="5 6">
    <name type="scientific">Bugula neritina</name>
    <name type="common">Brown bryozoan</name>
    <name type="synonym">Sertularia neritina</name>
    <dbReference type="NCBI Taxonomy" id="10212"/>
    <lineage>
        <taxon>Eukaryota</taxon>
        <taxon>Metazoa</taxon>
        <taxon>Spiralia</taxon>
        <taxon>Lophotrochozoa</taxon>
        <taxon>Bryozoa</taxon>
        <taxon>Gymnolaemata</taxon>
        <taxon>Cheilostomatida</taxon>
        <taxon>Flustrina</taxon>
        <taxon>Buguloidea</taxon>
        <taxon>Bugulidae</taxon>
        <taxon>Bugula</taxon>
    </lineage>
</organism>